<evidence type="ECO:0000256" key="1">
    <source>
        <dbReference type="PROSITE-ProRule" id="PRU00278"/>
    </source>
</evidence>
<dbReference type="AlphaFoldDB" id="A0A1F4S792"/>
<dbReference type="InterPro" id="IPR011990">
    <property type="entry name" value="TPR-like_helical_dom_sf"/>
</dbReference>
<protein>
    <recommendedName>
        <fullName evidence="5">PpiC domain-containing protein</fullName>
    </recommendedName>
</protein>
<feature type="domain" description="PpiC" evidence="5">
    <location>
        <begin position="171"/>
        <end position="271"/>
    </location>
</feature>
<keyword evidence="4" id="KW-1133">Transmembrane helix</keyword>
<dbReference type="SMART" id="SM00028">
    <property type="entry name" value="TPR"/>
    <property type="match status" value="3"/>
</dbReference>
<dbReference type="PANTHER" id="PTHR47245">
    <property type="entry name" value="PEPTIDYLPROLYL ISOMERASE"/>
    <property type="match status" value="1"/>
</dbReference>
<proteinExistence type="predicted"/>
<feature type="repeat" description="TPR" evidence="2">
    <location>
        <begin position="345"/>
        <end position="378"/>
    </location>
</feature>
<organism evidence="6 7">
    <name type="scientific">candidate division WOR-1 bacterium RIFOXYB2_FULL_36_35</name>
    <dbReference type="NCBI Taxonomy" id="1802578"/>
    <lineage>
        <taxon>Bacteria</taxon>
        <taxon>Bacillati</taxon>
        <taxon>Saganbacteria</taxon>
    </lineage>
</organism>
<gene>
    <name evidence="6" type="ORF">A2290_04340</name>
</gene>
<dbReference type="PROSITE" id="PS50005">
    <property type="entry name" value="TPR"/>
    <property type="match status" value="2"/>
</dbReference>
<feature type="coiled-coil region" evidence="3">
    <location>
        <begin position="96"/>
        <end position="130"/>
    </location>
</feature>
<reference evidence="6 7" key="1">
    <citation type="journal article" date="2016" name="Nat. Commun.">
        <title>Thousands of microbial genomes shed light on interconnected biogeochemical processes in an aquifer system.</title>
        <authorList>
            <person name="Anantharaman K."/>
            <person name="Brown C.T."/>
            <person name="Hug L.A."/>
            <person name="Sharon I."/>
            <person name="Castelle C.J."/>
            <person name="Probst A.J."/>
            <person name="Thomas B.C."/>
            <person name="Singh A."/>
            <person name="Wilkins M.J."/>
            <person name="Karaoz U."/>
            <person name="Brodie E.L."/>
            <person name="Williams K.H."/>
            <person name="Hubbard S.S."/>
            <person name="Banfield J.F."/>
        </authorList>
    </citation>
    <scope>NUCLEOTIDE SEQUENCE [LARGE SCALE GENOMIC DNA]</scope>
</reference>
<dbReference type="Gene3D" id="1.10.4030.10">
    <property type="entry name" value="Porin chaperone SurA, peptide-binding domain"/>
    <property type="match status" value="1"/>
</dbReference>
<evidence type="ECO:0000256" key="4">
    <source>
        <dbReference type="SAM" id="Phobius"/>
    </source>
</evidence>
<dbReference type="Pfam" id="PF13616">
    <property type="entry name" value="Rotamase_3"/>
    <property type="match status" value="1"/>
</dbReference>
<keyword evidence="1" id="KW-0697">Rotamase</keyword>
<dbReference type="EMBL" id="MEUA01000010">
    <property type="protein sequence ID" value="OGC16308.1"/>
    <property type="molecule type" value="Genomic_DNA"/>
</dbReference>
<dbReference type="SUPFAM" id="SSF54534">
    <property type="entry name" value="FKBP-like"/>
    <property type="match status" value="1"/>
</dbReference>
<keyword evidence="2" id="KW-0802">TPR repeat</keyword>
<dbReference type="PANTHER" id="PTHR47245:SF2">
    <property type="entry name" value="PEPTIDYL-PROLYL CIS-TRANS ISOMERASE HP_0175-RELATED"/>
    <property type="match status" value="1"/>
</dbReference>
<dbReference type="PROSITE" id="PS01096">
    <property type="entry name" value="PPIC_PPIASE_1"/>
    <property type="match status" value="1"/>
</dbReference>
<keyword evidence="4" id="KW-0812">Transmembrane</keyword>
<keyword evidence="4" id="KW-0472">Membrane</keyword>
<dbReference type="Gene3D" id="1.25.40.10">
    <property type="entry name" value="Tetratricopeptide repeat domain"/>
    <property type="match status" value="1"/>
</dbReference>
<keyword evidence="1" id="KW-0413">Isomerase</keyword>
<evidence type="ECO:0000313" key="6">
    <source>
        <dbReference type="EMBL" id="OGC16308.1"/>
    </source>
</evidence>
<dbReference type="InterPro" id="IPR023058">
    <property type="entry name" value="PPIase_PpiC_CS"/>
</dbReference>
<feature type="repeat" description="TPR" evidence="2">
    <location>
        <begin position="379"/>
        <end position="412"/>
    </location>
</feature>
<dbReference type="InterPro" id="IPR019734">
    <property type="entry name" value="TPR_rpt"/>
</dbReference>
<dbReference type="SUPFAM" id="SSF48452">
    <property type="entry name" value="TPR-like"/>
    <property type="match status" value="1"/>
</dbReference>
<evidence type="ECO:0000256" key="2">
    <source>
        <dbReference type="PROSITE-ProRule" id="PRU00339"/>
    </source>
</evidence>
<dbReference type="Proteomes" id="UP000177905">
    <property type="component" value="Unassembled WGS sequence"/>
</dbReference>
<feature type="transmembrane region" description="Helical" evidence="4">
    <location>
        <begin position="12"/>
        <end position="33"/>
    </location>
</feature>
<name>A0A1F4S792_UNCSA</name>
<accession>A0A1F4S792</accession>
<sequence>MLSFFRKKMKIIMIVVAFVFSFSIFYGLGYSGFSKFSTTEKDKALLKVNGKRVDIITFNNIFSRLRQNFPERIKPSDILFLQNMALSQTIDFSIMLDEAQKKVRVSRDELNEALKQIAEQEKLKNISELKKAIESSHISWDRFKEMIKDDLLVKKINEKIYGSVEINPNDLREIKVSHILVKVKNEKDGDQKAKELIEKIKTAIQKGENFSVLAKKYSEDPGSKDKGGDLGFFSTGTMVKPFEDLAFSLKVSEIGGPVKTEYGYHIIKVVDARLKKIPGEKNIEAAVLKEKQNKAFQDWFYEIKKNAKVEILDPSLKALDLRFKGQIADAIAEYNKAIADNPNNAYYRLFLGLLYEDTKNLKQAISQYKEAIRLETADPTIYLVLGKAYLKNSQKDLAVSQFKRASLIAGDDKLMHKDLEKEFLDLGLKPLALAEKQEIVRIEKRELFEDSLRKNSGKVSDKIVTD</sequence>
<evidence type="ECO:0000313" key="7">
    <source>
        <dbReference type="Proteomes" id="UP000177905"/>
    </source>
</evidence>
<dbReference type="PROSITE" id="PS50198">
    <property type="entry name" value="PPIC_PPIASE_2"/>
    <property type="match status" value="1"/>
</dbReference>
<dbReference type="InterPro" id="IPR027304">
    <property type="entry name" value="Trigger_fact/SurA_dom_sf"/>
</dbReference>
<dbReference type="SUPFAM" id="SSF109998">
    <property type="entry name" value="Triger factor/SurA peptide-binding domain-like"/>
    <property type="match status" value="1"/>
</dbReference>
<evidence type="ECO:0000259" key="5">
    <source>
        <dbReference type="PROSITE" id="PS50198"/>
    </source>
</evidence>
<dbReference type="Pfam" id="PF13432">
    <property type="entry name" value="TPR_16"/>
    <property type="match status" value="1"/>
</dbReference>
<comment type="caution">
    <text evidence="6">The sequence shown here is derived from an EMBL/GenBank/DDBJ whole genome shotgun (WGS) entry which is preliminary data.</text>
</comment>
<dbReference type="InterPro" id="IPR046357">
    <property type="entry name" value="PPIase_dom_sf"/>
</dbReference>
<dbReference type="Gene3D" id="3.10.50.40">
    <property type="match status" value="1"/>
</dbReference>
<dbReference type="InterPro" id="IPR050245">
    <property type="entry name" value="PrsA_foldase"/>
</dbReference>
<dbReference type="GO" id="GO:0003755">
    <property type="term" value="F:peptidyl-prolyl cis-trans isomerase activity"/>
    <property type="evidence" value="ECO:0007669"/>
    <property type="project" value="UniProtKB-KW"/>
</dbReference>
<keyword evidence="3" id="KW-0175">Coiled coil</keyword>
<dbReference type="InterPro" id="IPR000297">
    <property type="entry name" value="PPIase_PpiC"/>
</dbReference>
<evidence type="ECO:0000256" key="3">
    <source>
        <dbReference type="SAM" id="Coils"/>
    </source>
</evidence>
<dbReference type="Pfam" id="PF13624">
    <property type="entry name" value="SurA_N_3"/>
    <property type="match status" value="1"/>
</dbReference>